<keyword evidence="6" id="KW-0378">Hydrolase</keyword>
<dbReference type="Proteomes" id="UP001066276">
    <property type="component" value="Chromosome 12"/>
</dbReference>
<dbReference type="EMBL" id="JANPWB010000016">
    <property type="protein sequence ID" value="KAJ1082769.1"/>
    <property type="molecule type" value="Genomic_DNA"/>
</dbReference>
<evidence type="ECO:0000313" key="9">
    <source>
        <dbReference type="EMBL" id="KAJ1082769.1"/>
    </source>
</evidence>
<keyword evidence="4" id="KW-0540">Nuclease</keyword>
<dbReference type="GO" id="GO:0005634">
    <property type="term" value="C:nucleus"/>
    <property type="evidence" value="ECO:0007669"/>
    <property type="project" value="UniProtKB-SubCell"/>
</dbReference>
<evidence type="ECO:0000256" key="2">
    <source>
        <dbReference type="ARBA" id="ARBA00004123"/>
    </source>
</evidence>
<dbReference type="GO" id="GO:0004518">
    <property type="term" value="F:nuclease activity"/>
    <property type="evidence" value="ECO:0007669"/>
    <property type="project" value="UniProtKB-KW"/>
</dbReference>
<keyword evidence="7" id="KW-0539">Nucleus</keyword>
<name>A0AAV7KWS4_PLEWA</name>
<evidence type="ECO:0000256" key="7">
    <source>
        <dbReference type="ARBA" id="ARBA00023242"/>
    </source>
</evidence>
<dbReference type="PANTHER" id="PTHR22930:SF267">
    <property type="entry name" value="NUCLEASE HARBI1-RELATED"/>
    <property type="match status" value="1"/>
</dbReference>
<evidence type="ECO:0000256" key="1">
    <source>
        <dbReference type="ARBA" id="ARBA00001968"/>
    </source>
</evidence>
<evidence type="ECO:0000313" key="10">
    <source>
        <dbReference type="Proteomes" id="UP001066276"/>
    </source>
</evidence>
<comment type="similarity">
    <text evidence="3">Belongs to the HARBI1 family.</text>
</comment>
<evidence type="ECO:0000256" key="3">
    <source>
        <dbReference type="ARBA" id="ARBA00006958"/>
    </source>
</evidence>
<gene>
    <name evidence="9" type="ORF">NDU88_002934</name>
</gene>
<dbReference type="InterPro" id="IPR045249">
    <property type="entry name" value="HARBI1-like"/>
</dbReference>
<evidence type="ECO:0000256" key="6">
    <source>
        <dbReference type="ARBA" id="ARBA00022801"/>
    </source>
</evidence>
<comment type="cofactor">
    <cofactor evidence="1">
        <name>a divalent metal cation</name>
        <dbReference type="ChEBI" id="CHEBI:60240"/>
    </cofactor>
</comment>
<sequence length="188" mass="21592">MPGNDRALCRSELQGLIAKNESHTLLPIQPSRFKCQEMIAHSTDLNCKRQLPRNNRTRDLIKRPKLENLWKRSRGAYPDLRLTALLEDHQGDSGYPNLLWLLTPVRNARTGAEERYNEAHGRTRRIIKRTFGLPKARFRCLHLTGGSLCYSPEKVCQVVVACCMLHNPALRMHVPFRQEEETGDAPVQ</sequence>
<evidence type="ECO:0000256" key="5">
    <source>
        <dbReference type="ARBA" id="ARBA00022723"/>
    </source>
</evidence>
<protein>
    <recommendedName>
        <fullName evidence="8">DDE Tnp4 domain-containing protein</fullName>
    </recommendedName>
</protein>
<keyword evidence="5" id="KW-0479">Metal-binding</keyword>
<dbReference type="AlphaFoldDB" id="A0AAV7KWS4"/>
<reference evidence="9" key="1">
    <citation type="journal article" date="2022" name="bioRxiv">
        <title>Sequencing and chromosome-scale assembly of the giantPleurodeles waltlgenome.</title>
        <authorList>
            <person name="Brown T."/>
            <person name="Elewa A."/>
            <person name="Iarovenko S."/>
            <person name="Subramanian E."/>
            <person name="Araus A.J."/>
            <person name="Petzold A."/>
            <person name="Susuki M."/>
            <person name="Suzuki K.-i.T."/>
            <person name="Hayashi T."/>
            <person name="Toyoda A."/>
            <person name="Oliveira C."/>
            <person name="Osipova E."/>
            <person name="Leigh N.D."/>
            <person name="Simon A."/>
            <person name="Yun M.H."/>
        </authorList>
    </citation>
    <scope>NUCLEOTIDE SEQUENCE</scope>
    <source>
        <strain evidence="9">20211129_DDA</strain>
        <tissue evidence="9">Liver</tissue>
    </source>
</reference>
<dbReference type="GO" id="GO:0016787">
    <property type="term" value="F:hydrolase activity"/>
    <property type="evidence" value="ECO:0007669"/>
    <property type="project" value="UniProtKB-KW"/>
</dbReference>
<comment type="subcellular location">
    <subcellularLocation>
        <location evidence="2">Nucleus</location>
    </subcellularLocation>
</comment>
<evidence type="ECO:0000259" key="8">
    <source>
        <dbReference type="Pfam" id="PF13359"/>
    </source>
</evidence>
<organism evidence="9 10">
    <name type="scientific">Pleurodeles waltl</name>
    <name type="common">Iberian ribbed newt</name>
    <dbReference type="NCBI Taxonomy" id="8319"/>
    <lineage>
        <taxon>Eukaryota</taxon>
        <taxon>Metazoa</taxon>
        <taxon>Chordata</taxon>
        <taxon>Craniata</taxon>
        <taxon>Vertebrata</taxon>
        <taxon>Euteleostomi</taxon>
        <taxon>Amphibia</taxon>
        <taxon>Batrachia</taxon>
        <taxon>Caudata</taxon>
        <taxon>Salamandroidea</taxon>
        <taxon>Salamandridae</taxon>
        <taxon>Pleurodelinae</taxon>
        <taxon>Pleurodeles</taxon>
    </lineage>
</organism>
<evidence type="ECO:0000256" key="4">
    <source>
        <dbReference type="ARBA" id="ARBA00022722"/>
    </source>
</evidence>
<keyword evidence="10" id="KW-1185">Reference proteome</keyword>
<dbReference type="PANTHER" id="PTHR22930">
    <property type="match status" value="1"/>
</dbReference>
<accession>A0AAV7KWS4</accession>
<feature type="domain" description="DDE Tnp4" evidence="8">
    <location>
        <begin position="91"/>
        <end position="167"/>
    </location>
</feature>
<proteinExistence type="inferred from homology"/>
<comment type="caution">
    <text evidence="9">The sequence shown here is derived from an EMBL/GenBank/DDBJ whole genome shotgun (WGS) entry which is preliminary data.</text>
</comment>
<dbReference type="InterPro" id="IPR027806">
    <property type="entry name" value="HARBI1_dom"/>
</dbReference>
<dbReference type="GO" id="GO:0046872">
    <property type="term" value="F:metal ion binding"/>
    <property type="evidence" value="ECO:0007669"/>
    <property type="project" value="UniProtKB-KW"/>
</dbReference>
<dbReference type="Pfam" id="PF13359">
    <property type="entry name" value="DDE_Tnp_4"/>
    <property type="match status" value="1"/>
</dbReference>